<dbReference type="InterPro" id="IPR013094">
    <property type="entry name" value="AB_hydrolase_3"/>
</dbReference>
<dbReference type="EMBL" id="JBGFUD010000362">
    <property type="protein sequence ID" value="MFH4974362.1"/>
    <property type="molecule type" value="Genomic_DNA"/>
</dbReference>
<dbReference type="AlphaFoldDB" id="A0ABD6ECY8"/>
<organism evidence="3 4">
    <name type="scientific">Gnathostoma spinigerum</name>
    <dbReference type="NCBI Taxonomy" id="75299"/>
    <lineage>
        <taxon>Eukaryota</taxon>
        <taxon>Metazoa</taxon>
        <taxon>Ecdysozoa</taxon>
        <taxon>Nematoda</taxon>
        <taxon>Chromadorea</taxon>
        <taxon>Rhabditida</taxon>
        <taxon>Spirurina</taxon>
        <taxon>Gnathostomatomorpha</taxon>
        <taxon>Gnathostomatoidea</taxon>
        <taxon>Gnathostomatidae</taxon>
        <taxon>Gnathostoma</taxon>
    </lineage>
</organism>
<dbReference type="Gene3D" id="3.40.50.1820">
    <property type="entry name" value="alpha/beta hydrolase"/>
    <property type="match status" value="1"/>
</dbReference>
<gene>
    <name evidence="3" type="ORF">AB6A40_001071</name>
</gene>
<evidence type="ECO:0000313" key="3">
    <source>
        <dbReference type="EMBL" id="MFH4974362.1"/>
    </source>
</evidence>
<dbReference type="Proteomes" id="UP001608902">
    <property type="component" value="Unassembled WGS sequence"/>
</dbReference>
<accession>A0ABD6ECY8</accession>
<keyword evidence="4" id="KW-1185">Reference proteome</keyword>
<dbReference type="PANTHER" id="PTHR48081:SF33">
    <property type="entry name" value="KYNURENINE FORMAMIDASE"/>
    <property type="match status" value="1"/>
</dbReference>
<name>A0ABD6ECY8_9BILA</name>
<dbReference type="InterPro" id="IPR050300">
    <property type="entry name" value="GDXG_lipolytic_enzyme"/>
</dbReference>
<evidence type="ECO:0000313" key="4">
    <source>
        <dbReference type="Proteomes" id="UP001608902"/>
    </source>
</evidence>
<dbReference type="Pfam" id="PF07859">
    <property type="entry name" value="Abhydrolase_3"/>
    <property type="match status" value="1"/>
</dbReference>
<dbReference type="GO" id="GO:0016787">
    <property type="term" value="F:hydrolase activity"/>
    <property type="evidence" value="ECO:0007669"/>
    <property type="project" value="UniProtKB-KW"/>
</dbReference>
<dbReference type="InterPro" id="IPR029058">
    <property type="entry name" value="AB_hydrolase_fold"/>
</dbReference>
<dbReference type="SUPFAM" id="SSF53474">
    <property type="entry name" value="alpha/beta-Hydrolases"/>
    <property type="match status" value="1"/>
</dbReference>
<protein>
    <recommendedName>
        <fullName evidence="2">Alpha/beta hydrolase fold-3 domain-containing protein</fullName>
    </recommendedName>
</protein>
<reference evidence="3 4" key="1">
    <citation type="submission" date="2024-08" db="EMBL/GenBank/DDBJ databases">
        <title>Gnathostoma spinigerum genome.</title>
        <authorList>
            <person name="Gonzalez-Bertolin B."/>
            <person name="Monzon S."/>
            <person name="Zaballos A."/>
            <person name="Jimenez P."/>
            <person name="Dekumyoy P."/>
            <person name="Varona S."/>
            <person name="Cuesta I."/>
            <person name="Sumanam S."/>
            <person name="Adisakwattana P."/>
            <person name="Gasser R.B."/>
            <person name="Hernandez-Gonzalez A."/>
            <person name="Young N.D."/>
            <person name="Perteguer M.J."/>
        </authorList>
    </citation>
    <scope>NUCLEOTIDE SEQUENCE [LARGE SCALE GENOMIC DNA]</scope>
    <source>
        <strain evidence="3">AL3</strain>
        <tissue evidence="3">Liver</tissue>
    </source>
</reference>
<sequence length="284" mass="32152">MECPHIVGFSRLDCEYSCSHHALISPPDEVVERHMSTMMKIYEENLKNIKMCTVRYGDPERDEIDIWGDENDAAAAFVVFHGGYWKEGDRRMMTSMVKDLTEMGVVVASVGYSLAPAVPISTIIEEAVNALRFLRQRWPRKRIAVGGHSAGAHIAVSVVVRTCTELDLHHVVVLSGLFDLHELPHCCVGKEINLTEEEAARCSIYCDDFAHFNGIILQIVAQSESTTFSNQANYLLQLSRSNSNVKVEHEIAYSEDHFSLIEHLSNKELKYVQCFLNFFRQLLS</sequence>
<feature type="domain" description="Alpha/beta hydrolase fold-3" evidence="2">
    <location>
        <begin position="78"/>
        <end position="180"/>
    </location>
</feature>
<comment type="caution">
    <text evidence="3">The sequence shown here is derived from an EMBL/GenBank/DDBJ whole genome shotgun (WGS) entry which is preliminary data.</text>
</comment>
<keyword evidence="1" id="KW-0378">Hydrolase</keyword>
<evidence type="ECO:0000259" key="2">
    <source>
        <dbReference type="Pfam" id="PF07859"/>
    </source>
</evidence>
<evidence type="ECO:0000256" key="1">
    <source>
        <dbReference type="ARBA" id="ARBA00022801"/>
    </source>
</evidence>
<dbReference type="PANTHER" id="PTHR48081">
    <property type="entry name" value="AB HYDROLASE SUPERFAMILY PROTEIN C4A8.06C"/>
    <property type="match status" value="1"/>
</dbReference>
<proteinExistence type="predicted"/>